<feature type="domain" description="Glycoside hydrolase family 3 N-terminal" evidence="12">
    <location>
        <begin position="13"/>
        <end position="294"/>
    </location>
</feature>
<feature type="active site" description="Nucleophile" evidence="11">
    <location>
        <position position="248"/>
    </location>
</feature>
<evidence type="ECO:0000256" key="1">
    <source>
        <dbReference type="ARBA" id="ARBA00001231"/>
    </source>
</evidence>
<evidence type="ECO:0000313" key="13">
    <source>
        <dbReference type="EMBL" id="KYQ72924.1"/>
    </source>
</evidence>
<keyword evidence="14" id="KW-1185">Reference proteome</keyword>
<dbReference type="STRING" id="1806892.AZH43_01075"/>
<evidence type="ECO:0000256" key="4">
    <source>
        <dbReference type="ARBA" id="ARBA00022801"/>
    </source>
</evidence>
<dbReference type="SUPFAM" id="SSF51445">
    <property type="entry name" value="(Trans)glycosidases"/>
    <property type="match status" value="1"/>
</dbReference>
<keyword evidence="4 11" id="KW-0378">Hydrolase</keyword>
<dbReference type="GO" id="GO:0004563">
    <property type="term" value="F:beta-N-acetylhexosaminidase activity"/>
    <property type="evidence" value="ECO:0007669"/>
    <property type="project" value="UniProtKB-UniRule"/>
</dbReference>
<dbReference type="InterPro" id="IPR019800">
    <property type="entry name" value="Glyco_hydro_3_AS"/>
</dbReference>
<keyword evidence="3 11" id="KW-0132">Cell division</keyword>
<dbReference type="GO" id="GO:0008360">
    <property type="term" value="P:regulation of cell shape"/>
    <property type="evidence" value="ECO:0007669"/>
    <property type="project" value="UniProtKB-KW"/>
</dbReference>
<dbReference type="FunFam" id="3.20.20.300:FF:000001">
    <property type="entry name" value="Beta-hexosaminidase"/>
    <property type="match status" value="1"/>
</dbReference>
<dbReference type="EMBL" id="LUAW01000012">
    <property type="protein sequence ID" value="KYQ72924.1"/>
    <property type="molecule type" value="Genomic_DNA"/>
</dbReference>
<keyword evidence="6 11" id="KW-0573">Peptidoglycan synthesis</keyword>
<keyword evidence="7 11" id="KW-0326">Glycosidase</keyword>
<feature type="binding site" evidence="11">
    <location>
        <begin position="165"/>
        <end position="166"/>
    </location>
    <ligand>
        <name>substrate</name>
    </ligand>
</feature>
<comment type="function">
    <text evidence="11">Plays a role in peptidoglycan recycling by cleaving the terminal beta-1,4-linked N-acetylglucosamine (GlcNAc) from peptide-linked peptidoglycan fragments, giving rise to free GlcNAc, anhydro-N-acetylmuramic acid and anhydro-N-acetylmuramic acid-linked peptides.</text>
</comment>
<dbReference type="NCBIfam" id="NF003740">
    <property type="entry name" value="PRK05337.1"/>
    <property type="match status" value="1"/>
</dbReference>
<evidence type="ECO:0000256" key="2">
    <source>
        <dbReference type="ARBA" id="ARBA00022490"/>
    </source>
</evidence>
<evidence type="ECO:0000256" key="7">
    <source>
        <dbReference type="ARBA" id="ARBA00023295"/>
    </source>
</evidence>
<dbReference type="InterPro" id="IPR036962">
    <property type="entry name" value="Glyco_hydro_3_N_sf"/>
</dbReference>
<feature type="binding site" evidence="11">
    <location>
        <position position="62"/>
    </location>
    <ligand>
        <name>substrate</name>
    </ligand>
</feature>
<dbReference type="PROSITE" id="PS00775">
    <property type="entry name" value="GLYCOSYL_HYDROL_F3"/>
    <property type="match status" value="1"/>
</dbReference>
<feature type="site" description="Important for catalytic activity" evidence="11">
    <location>
        <position position="176"/>
    </location>
</feature>
<reference evidence="13 14" key="1">
    <citation type="submission" date="2016-03" db="EMBL/GenBank/DDBJ databases">
        <title>Acinetobacter genomospecies 28 strain ANC 4149.</title>
        <authorList>
            <person name="Radolfova-Krizova L."/>
            <person name="Nemec A."/>
        </authorList>
    </citation>
    <scope>NUCLEOTIDE SEQUENCE [LARGE SCALE GENOMIC DNA]</scope>
    <source>
        <strain evidence="13 14">ANC 4149</strain>
    </source>
</reference>
<dbReference type="GO" id="GO:0005975">
    <property type="term" value="P:carbohydrate metabolic process"/>
    <property type="evidence" value="ECO:0007669"/>
    <property type="project" value="InterPro"/>
</dbReference>
<organism evidence="13 14">
    <name type="scientific">Acinetobacter pragensis</name>
    <dbReference type="NCBI Taxonomy" id="1806892"/>
    <lineage>
        <taxon>Bacteria</taxon>
        <taxon>Pseudomonadati</taxon>
        <taxon>Pseudomonadota</taxon>
        <taxon>Gammaproteobacteria</taxon>
        <taxon>Moraxellales</taxon>
        <taxon>Moraxellaceae</taxon>
        <taxon>Acinetobacter</taxon>
    </lineage>
</organism>
<comment type="subcellular location">
    <subcellularLocation>
        <location evidence="11">Cytoplasm</location>
    </subcellularLocation>
</comment>
<keyword evidence="5 11" id="KW-0133">Cell shape</keyword>
<dbReference type="UniPathway" id="UPA00544"/>
<evidence type="ECO:0000256" key="8">
    <source>
        <dbReference type="ARBA" id="ARBA00023306"/>
    </source>
</evidence>
<comment type="similarity">
    <text evidence="11">Belongs to the glycosyl hydrolase 3 family. NagZ subfamily.</text>
</comment>
<accession>A0A151Y4F2</accession>
<comment type="pathway">
    <text evidence="10 11">Cell wall biogenesis; peptidoglycan recycling.</text>
</comment>
<feature type="binding site" evidence="11">
    <location>
        <position position="135"/>
    </location>
    <ligand>
        <name>substrate</name>
    </ligand>
</feature>
<evidence type="ECO:0000256" key="11">
    <source>
        <dbReference type="HAMAP-Rule" id="MF_00364"/>
    </source>
</evidence>
<dbReference type="PANTHER" id="PTHR30480">
    <property type="entry name" value="BETA-HEXOSAMINIDASE-RELATED"/>
    <property type="match status" value="1"/>
</dbReference>
<evidence type="ECO:0000256" key="9">
    <source>
        <dbReference type="ARBA" id="ARBA00023316"/>
    </source>
</evidence>
<dbReference type="RefSeq" id="WP_067666704.1">
    <property type="nucleotide sequence ID" value="NZ_CBCSIK010000005.1"/>
</dbReference>
<evidence type="ECO:0000259" key="12">
    <source>
        <dbReference type="Pfam" id="PF00933"/>
    </source>
</evidence>
<feature type="binding site" evidence="11">
    <location>
        <position position="70"/>
    </location>
    <ligand>
        <name>substrate</name>
    </ligand>
</feature>
<keyword evidence="8 11" id="KW-0131">Cell cycle</keyword>
<dbReference type="OrthoDB" id="9786661at2"/>
<name>A0A151Y4F2_9GAMM</name>
<proteinExistence type="inferred from homology"/>
<keyword evidence="9 11" id="KW-0961">Cell wall biogenesis/degradation</keyword>
<dbReference type="InterPro" id="IPR017853">
    <property type="entry name" value="GH"/>
</dbReference>
<dbReference type="Pfam" id="PF00933">
    <property type="entry name" value="Glyco_hydro_3"/>
    <property type="match status" value="1"/>
</dbReference>
<evidence type="ECO:0000256" key="10">
    <source>
        <dbReference type="ARBA" id="ARBA00037880"/>
    </source>
</evidence>
<evidence type="ECO:0000313" key="14">
    <source>
        <dbReference type="Proteomes" id="UP000076276"/>
    </source>
</evidence>
<dbReference type="InterPro" id="IPR001764">
    <property type="entry name" value="Glyco_hydro_3_N"/>
</dbReference>
<evidence type="ECO:0000256" key="6">
    <source>
        <dbReference type="ARBA" id="ARBA00022984"/>
    </source>
</evidence>
<keyword evidence="2 11" id="KW-0963">Cytoplasm</keyword>
<dbReference type="GO" id="GO:0009252">
    <property type="term" value="P:peptidoglycan biosynthetic process"/>
    <property type="evidence" value="ECO:0007669"/>
    <property type="project" value="UniProtKB-KW"/>
</dbReference>
<gene>
    <name evidence="11" type="primary">nagZ</name>
    <name evidence="13" type="ORF">AZH43_01075</name>
</gene>
<dbReference type="EC" id="3.2.1.52" evidence="11"/>
<comment type="caution">
    <text evidence="13">The sequence shown here is derived from an EMBL/GenBank/DDBJ whole genome shotgun (WGS) entry which is preliminary data.</text>
</comment>
<comment type="catalytic activity">
    <reaction evidence="1 11">
        <text>Hydrolysis of terminal non-reducing N-acetyl-D-hexosamine residues in N-acetyl-beta-D-hexosaminides.</text>
        <dbReference type="EC" id="3.2.1.52"/>
    </reaction>
</comment>
<dbReference type="HAMAP" id="MF_00364">
    <property type="entry name" value="NagZ"/>
    <property type="match status" value="1"/>
</dbReference>
<evidence type="ECO:0000256" key="5">
    <source>
        <dbReference type="ARBA" id="ARBA00022960"/>
    </source>
</evidence>
<dbReference type="InterPro" id="IPR022956">
    <property type="entry name" value="Beta_hexosaminidase_bac"/>
</dbReference>
<dbReference type="Gene3D" id="3.20.20.300">
    <property type="entry name" value="Glycoside hydrolase, family 3, N-terminal domain"/>
    <property type="match status" value="1"/>
</dbReference>
<dbReference type="InterPro" id="IPR050226">
    <property type="entry name" value="NagZ_Beta-hexosaminidase"/>
</dbReference>
<feature type="active site" description="Proton donor/acceptor" evidence="11">
    <location>
        <position position="178"/>
    </location>
</feature>
<evidence type="ECO:0000256" key="3">
    <source>
        <dbReference type="ARBA" id="ARBA00022618"/>
    </source>
</evidence>
<dbReference type="PANTHER" id="PTHR30480:SF13">
    <property type="entry name" value="BETA-HEXOSAMINIDASE"/>
    <property type="match status" value="1"/>
</dbReference>
<dbReference type="Proteomes" id="UP000076276">
    <property type="component" value="Unassembled WGS sequence"/>
</dbReference>
<dbReference type="GO" id="GO:0071555">
    <property type="term" value="P:cell wall organization"/>
    <property type="evidence" value="ECO:0007669"/>
    <property type="project" value="UniProtKB-KW"/>
</dbReference>
<dbReference type="GO" id="GO:0009254">
    <property type="term" value="P:peptidoglycan turnover"/>
    <property type="evidence" value="ECO:0007669"/>
    <property type="project" value="UniProtKB-UniRule"/>
</dbReference>
<dbReference type="AlphaFoldDB" id="A0A151Y4F2"/>
<sequence length="341" mass="37152">MIGALMLDIAGTELTQEDIELLQAPQVGGMILFGRNIESPEQVRALTDHMRQVRPDILIAVDQEGGRVQRLKNGFTLLPAMGKFGELYLSQPEKAVELAEQCGWLMAAEVLAVGIDFSFAPVLDLNDISDVIGDRSFAQNMQDIVPLASAFLKGMKRAGMASTGKHFPGHGSVKADSHVAAAVDSRSYDEIYQKDMQSFIQLMPQLDALMPAHVIYDQIDPNPAGFSPYWIQKVLRQELKFDGVLFSDDLSMQAACVAGGADARIQAALNAGCDMGLVCNNRESACTALDGIADLPMPNQQRLERMRGQIPALSVGQQLDLGPNWARTRDTVLAFKNQFSA</sequence>
<protein>
    <recommendedName>
        <fullName evidence="11">Beta-hexosaminidase</fullName>
        <ecNumber evidence="11">3.2.1.52</ecNumber>
    </recommendedName>
    <alternativeName>
        <fullName evidence="11">Beta-N-acetylhexosaminidase</fullName>
    </alternativeName>
    <alternativeName>
        <fullName evidence="11">N-acetyl-beta-glucosaminidase</fullName>
    </alternativeName>
</protein>
<dbReference type="GO" id="GO:0005737">
    <property type="term" value="C:cytoplasm"/>
    <property type="evidence" value="ECO:0007669"/>
    <property type="project" value="UniProtKB-SubCell"/>
</dbReference>
<dbReference type="GO" id="GO:0051301">
    <property type="term" value="P:cell division"/>
    <property type="evidence" value="ECO:0007669"/>
    <property type="project" value="UniProtKB-KW"/>
</dbReference>